<feature type="transmembrane region" description="Helical" evidence="6">
    <location>
        <begin position="329"/>
        <end position="347"/>
    </location>
</feature>
<gene>
    <name evidence="8" type="ORF">dsat_1622</name>
</gene>
<dbReference type="Proteomes" id="UP000014975">
    <property type="component" value="Unassembled WGS sequence"/>
</dbReference>
<dbReference type="STRING" id="1121439.dsat_1622"/>
<name>S7UPX1_9BACT</name>
<dbReference type="SUPFAM" id="SSF53448">
    <property type="entry name" value="Nucleotide-diphospho-sugar transferases"/>
    <property type="match status" value="1"/>
</dbReference>
<dbReference type="GO" id="GO:0005886">
    <property type="term" value="C:plasma membrane"/>
    <property type="evidence" value="ECO:0007669"/>
    <property type="project" value="UniProtKB-SubCell"/>
</dbReference>
<feature type="transmembrane region" description="Helical" evidence="6">
    <location>
        <begin position="29"/>
        <end position="46"/>
    </location>
</feature>
<comment type="subcellular location">
    <subcellularLocation>
        <location evidence="1">Cell membrane</location>
    </subcellularLocation>
</comment>
<feature type="transmembrane region" description="Helical" evidence="6">
    <location>
        <begin position="151"/>
        <end position="172"/>
    </location>
</feature>
<evidence type="ECO:0000256" key="3">
    <source>
        <dbReference type="ARBA" id="ARBA00022676"/>
    </source>
</evidence>
<keyword evidence="3" id="KW-0328">Glycosyltransferase</keyword>
<evidence type="ECO:0000256" key="6">
    <source>
        <dbReference type="SAM" id="Phobius"/>
    </source>
</evidence>
<dbReference type="InterPro" id="IPR001173">
    <property type="entry name" value="Glyco_trans_2-like"/>
</dbReference>
<keyword evidence="6" id="KW-1133">Transmembrane helix</keyword>
<dbReference type="Pfam" id="PF26314">
    <property type="entry name" value="MptA_B_family"/>
    <property type="match status" value="1"/>
</dbReference>
<dbReference type="InterPro" id="IPR026461">
    <property type="entry name" value="Trfase_2_rSAM/seldom_assoc"/>
</dbReference>
<feature type="transmembrane region" description="Helical" evidence="6">
    <location>
        <begin position="184"/>
        <end position="213"/>
    </location>
</feature>
<dbReference type="PATRIC" id="fig|1121439.3.peg.2"/>
<organism evidence="8 9">
    <name type="scientific">Alkalidesulfovibrio alkalitolerans DSM 16529</name>
    <dbReference type="NCBI Taxonomy" id="1121439"/>
    <lineage>
        <taxon>Bacteria</taxon>
        <taxon>Pseudomonadati</taxon>
        <taxon>Thermodesulfobacteriota</taxon>
        <taxon>Desulfovibrionia</taxon>
        <taxon>Desulfovibrionales</taxon>
        <taxon>Desulfovibrionaceae</taxon>
        <taxon>Alkalidesulfovibrio</taxon>
    </lineage>
</organism>
<evidence type="ECO:0000256" key="5">
    <source>
        <dbReference type="ARBA" id="ARBA00023136"/>
    </source>
</evidence>
<dbReference type="GO" id="GO:0016757">
    <property type="term" value="F:glycosyltransferase activity"/>
    <property type="evidence" value="ECO:0007669"/>
    <property type="project" value="UniProtKB-KW"/>
</dbReference>
<accession>S7UPX1</accession>
<dbReference type="eggNOG" id="COG0463">
    <property type="taxonomic scope" value="Bacteria"/>
</dbReference>
<evidence type="ECO:0000259" key="7">
    <source>
        <dbReference type="Pfam" id="PF00535"/>
    </source>
</evidence>
<reference evidence="8 9" key="1">
    <citation type="journal article" date="2013" name="Genome Announc.">
        <title>Draft genome sequences for three mercury-methylating, sulfate-reducing bacteria.</title>
        <authorList>
            <person name="Brown S.D."/>
            <person name="Hurt R.A.Jr."/>
            <person name="Gilmour C.C."/>
            <person name="Elias D.A."/>
        </authorList>
    </citation>
    <scope>NUCLEOTIDE SEQUENCE [LARGE SCALE GENOMIC DNA]</scope>
    <source>
        <strain evidence="8 9">DSM 16529</strain>
    </source>
</reference>
<keyword evidence="5 6" id="KW-0472">Membrane</keyword>
<dbReference type="Pfam" id="PF00535">
    <property type="entry name" value="Glycos_transf_2"/>
    <property type="match status" value="1"/>
</dbReference>
<feature type="transmembrane region" description="Helical" evidence="6">
    <location>
        <begin position="258"/>
        <end position="282"/>
    </location>
</feature>
<sequence>MRLTFWLWLTLFSLGQAWLVALSLMPGGRAAPLFALLYALCVLLVWPLARSFRVKGRAGLILAVGLGLAFRALWLPAPVDADVFRYVWEGLVQLAGENPYLLAPDAAELTPLALAHPEVWGGVFWREIPAIYPPLLELVFRGAAALSPEPWAMKAVLVVFDAACLALLALLVHGRGLRPGRLLYWALNPLALLFLAGDAHAESVQVFFLLLGLLCFERGRERSGFLALGAAVMSKYLALPVLLMCLTRKNLRHAWWAALPLAAFLPFLDAGGGIFAGLVAFGGGHHYNGLLAEALWPLLGRGTPLALVAILALMLAAIFLSVHDRMRSAWLSLGCVVLCLPTVHPWYLAPVAVLLPLFPSRAWLWLCAGMAVTLPVNWITATGGLLTNWHWLTVAAYAPFVLLILHGVFRDGRIERSRRFSPPGTLSVIIPTLNEAERLPECLRAVRAAGCVDEIVVADGGSTDKTPEVAASFGAVVVSGPRGRGTQIAAGIRAAKGDVLVVLHADCLPEPGVFARIKKALVENPAAPGGAVGMRYGNSSPPTRLIAGLNNLRVIAAGIAFGDQMQFARREALNHAGGFPELPLMEDVELSLRLKEMGPCLFLPRGVTASGRRWRREGFFANVGHVVGLLARYLAERRLGVIRPDDAYYEQYYGPAAAMEKRLGDP</sequence>
<dbReference type="Gene3D" id="3.90.550.10">
    <property type="entry name" value="Spore Coat Polysaccharide Biosynthesis Protein SpsA, Chain A"/>
    <property type="match status" value="1"/>
</dbReference>
<dbReference type="EMBL" id="ATHI01000001">
    <property type="protein sequence ID" value="EPR36094.1"/>
    <property type="molecule type" value="Genomic_DNA"/>
</dbReference>
<dbReference type="eggNOG" id="COG1215">
    <property type="taxonomic scope" value="Bacteria"/>
</dbReference>
<keyword evidence="6" id="KW-0812">Transmembrane</keyword>
<feature type="transmembrane region" description="Helical" evidence="6">
    <location>
        <begin position="302"/>
        <end position="322"/>
    </location>
</feature>
<feature type="transmembrane region" description="Helical" evidence="6">
    <location>
        <begin position="58"/>
        <end position="77"/>
    </location>
</feature>
<dbReference type="CDD" id="cd02522">
    <property type="entry name" value="GT_2_like_a"/>
    <property type="match status" value="1"/>
</dbReference>
<keyword evidence="2" id="KW-1003">Cell membrane</keyword>
<dbReference type="PANTHER" id="PTHR43646:SF2">
    <property type="entry name" value="GLYCOSYLTRANSFERASE 2-LIKE DOMAIN-CONTAINING PROTEIN"/>
    <property type="match status" value="1"/>
</dbReference>
<comment type="caution">
    <text evidence="8">The sequence shown here is derived from an EMBL/GenBank/DDBJ whole genome shotgun (WGS) entry which is preliminary data.</text>
</comment>
<protein>
    <submittedName>
        <fullName evidence="8">Transferase 2, rSAM/selenodomain-associated</fullName>
    </submittedName>
</protein>
<dbReference type="RefSeq" id="WP_020885508.1">
    <property type="nucleotide sequence ID" value="NZ_ATHI01000001.1"/>
</dbReference>
<dbReference type="NCBIfam" id="TIGR04283">
    <property type="entry name" value="glyco_like_mftF"/>
    <property type="match status" value="1"/>
</dbReference>
<dbReference type="AlphaFoldDB" id="S7UPX1"/>
<proteinExistence type="predicted"/>
<feature type="transmembrane region" description="Helical" evidence="6">
    <location>
        <begin position="225"/>
        <end position="246"/>
    </location>
</feature>
<feature type="domain" description="Glycosyltransferase 2-like" evidence="7">
    <location>
        <begin position="427"/>
        <end position="539"/>
    </location>
</feature>
<dbReference type="InterPro" id="IPR029044">
    <property type="entry name" value="Nucleotide-diphossugar_trans"/>
</dbReference>
<evidence type="ECO:0000256" key="4">
    <source>
        <dbReference type="ARBA" id="ARBA00022679"/>
    </source>
</evidence>
<dbReference type="PANTHER" id="PTHR43646">
    <property type="entry name" value="GLYCOSYLTRANSFERASE"/>
    <property type="match status" value="1"/>
</dbReference>
<keyword evidence="9" id="KW-1185">Reference proteome</keyword>
<evidence type="ECO:0000256" key="1">
    <source>
        <dbReference type="ARBA" id="ARBA00004236"/>
    </source>
</evidence>
<evidence type="ECO:0000313" key="9">
    <source>
        <dbReference type="Proteomes" id="UP000014975"/>
    </source>
</evidence>
<feature type="transmembrane region" description="Helical" evidence="6">
    <location>
        <begin position="362"/>
        <end position="379"/>
    </location>
</feature>
<evidence type="ECO:0000313" key="8">
    <source>
        <dbReference type="EMBL" id="EPR36094.1"/>
    </source>
</evidence>
<evidence type="ECO:0000256" key="2">
    <source>
        <dbReference type="ARBA" id="ARBA00022475"/>
    </source>
</evidence>
<feature type="transmembrane region" description="Helical" evidence="6">
    <location>
        <begin position="391"/>
        <end position="409"/>
    </location>
</feature>
<keyword evidence="4 8" id="KW-0808">Transferase</keyword>